<dbReference type="AlphaFoldDB" id="A0AAE1DWH9"/>
<proteinExistence type="predicted"/>
<accession>A0AAE1DWH9</accession>
<comment type="caution">
    <text evidence="2">The sequence shown here is derived from an EMBL/GenBank/DDBJ whole genome shotgun (WGS) entry which is preliminary data.</text>
</comment>
<dbReference type="Proteomes" id="UP001283361">
    <property type="component" value="Unassembled WGS sequence"/>
</dbReference>
<feature type="region of interest" description="Disordered" evidence="1">
    <location>
        <begin position="117"/>
        <end position="156"/>
    </location>
</feature>
<evidence type="ECO:0000256" key="1">
    <source>
        <dbReference type="SAM" id="MobiDB-lite"/>
    </source>
</evidence>
<organism evidence="2 3">
    <name type="scientific">Elysia crispata</name>
    <name type="common">lettuce slug</name>
    <dbReference type="NCBI Taxonomy" id="231223"/>
    <lineage>
        <taxon>Eukaryota</taxon>
        <taxon>Metazoa</taxon>
        <taxon>Spiralia</taxon>
        <taxon>Lophotrochozoa</taxon>
        <taxon>Mollusca</taxon>
        <taxon>Gastropoda</taxon>
        <taxon>Heterobranchia</taxon>
        <taxon>Euthyneura</taxon>
        <taxon>Panpulmonata</taxon>
        <taxon>Sacoglossa</taxon>
        <taxon>Placobranchoidea</taxon>
        <taxon>Plakobranchidae</taxon>
        <taxon>Elysia</taxon>
    </lineage>
</organism>
<evidence type="ECO:0000313" key="2">
    <source>
        <dbReference type="EMBL" id="KAK3785312.1"/>
    </source>
</evidence>
<feature type="non-terminal residue" evidence="2">
    <location>
        <position position="1"/>
    </location>
</feature>
<evidence type="ECO:0000313" key="3">
    <source>
        <dbReference type="Proteomes" id="UP001283361"/>
    </source>
</evidence>
<gene>
    <name evidence="2" type="ORF">RRG08_044565</name>
</gene>
<sequence>LEGGALRLLEAKEAQSASFAISLSHPLMEGVLQEFWASEGFAGSCQGCFAIDLWANPLMIGVLEGNVAPKNPPPRFAASFTLWLRSKVPNPPAKPRNTWTMLAFPRKGIILPKGERKIHREPPPETTFTAREGFDNMPKNLDKPLQKKQRNSLRGSDNIPLKEPLLGGVSKGFNLTWWKPLVAPQVIGGATISAERILPALMVAPRRPPPGGGDYYRLSKSPFVETLRSQVGDFNSPEQSNQ</sequence>
<name>A0AAE1DWH9_9GAST</name>
<protein>
    <submittedName>
        <fullName evidence="2">Uncharacterized protein</fullName>
    </submittedName>
</protein>
<keyword evidence="3" id="KW-1185">Reference proteome</keyword>
<dbReference type="EMBL" id="JAWDGP010002135">
    <property type="protein sequence ID" value="KAK3785312.1"/>
    <property type="molecule type" value="Genomic_DNA"/>
</dbReference>
<reference evidence="2" key="1">
    <citation type="journal article" date="2023" name="G3 (Bethesda)">
        <title>A reference genome for the long-term kleptoplast-retaining sea slug Elysia crispata morphotype clarki.</title>
        <authorList>
            <person name="Eastman K.E."/>
            <person name="Pendleton A.L."/>
            <person name="Shaikh M.A."/>
            <person name="Suttiyut T."/>
            <person name="Ogas R."/>
            <person name="Tomko P."/>
            <person name="Gavelis G."/>
            <person name="Widhalm J.R."/>
            <person name="Wisecaver J.H."/>
        </authorList>
    </citation>
    <scope>NUCLEOTIDE SEQUENCE</scope>
    <source>
        <strain evidence="2">ECLA1</strain>
    </source>
</reference>